<gene>
    <name evidence="1" type="ORF">IMNOINEI_00002</name>
</gene>
<accession>A0A7G9YKG8</accession>
<evidence type="ECO:0000313" key="1">
    <source>
        <dbReference type="EMBL" id="QNO48502.1"/>
    </source>
</evidence>
<sequence>MSSGTAIRYVAVLSIAALPDASVATMSTLYAPGAPTPTIVPIHRSSPASASKTPSAVTLAMPDLSSVTVTVTVIDSPDRRTSGSSTTEVIIGGVVSSSTCTVYVAESSVALLAFSELSVATTVTLCTPDALSAVISPSHMSFSTSASGVPLAVTLAMPDSSSVTVTVTVTNPFGATSVGLSTTEDISGGVVPA</sequence>
<protein>
    <submittedName>
        <fullName evidence="1">Uncharacterized protein</fullName>
    </submittedName>
</protein>
<dbReference type="AlphaFoldDB" id="A0A7G9YKG8"/>
<organism evidence="1">
    <name type="scientific">Candidatus Methanogaster sp. ANME-2c ERB4</name>
    <dbReference type="NCBI Taxonomy" id="2759911"/>
    <lineage>
        <taxon>Archaea</taxon>
        <taxon>Methanobacteriati</taxon>
        <taxon>Methanobacteriota</taxon>
        <taxon>Stenosarchaea group</taxon>
        <taxon>Methanomicrobia</taxon>
        <taxon>Methanosarcinales</taxon>
        <taxon>ANME-2 cluster</taxon>
        <taxon>Candidatus Methanogasteraceae</taxon>
        <taxon>Candidatus Methanogaster</taxon>
    </lineage>
</organism>
<dbReference type="EMBL" id="MT631352">
    <property type="protein sequence ID" value="QNO48502.1"/>
    <property type="molecule type" value="Genomic_DNA"/>
</dbReference>
<name>A0A7G9YKG8_9EURY</name>
<proteinExistence type="predicted"/>
<reference evidence="1" key="1">
    <citation type="submission" date="2020-06" db="EMBL/GenBank/DDBJ databases">
        <title>Unique genomic features of the anaerobic methanotrophic archaea.</title>
        <authorList>
            <person name="Chadwick G.L."/>
            <person name="Skennerton C.T."/>
            <person name="Laso-Perez R."/>
            <person name="Leu A.O."/>
            <person name="Speth D.R."/>
            <person name="Yu H."/>
            <person name="Morgan-Lang C."/>
            <person name="Hatzenpichler R."/>
            <person name="Goudeau D."/>
            <person name="Malmstrom R."/>
            <person name="Brazelton W.J."/>
            <person name="Woyke T."/>
            <person name="Hallam S.J."/>
            <person name="Tyson G.W."/>
            <person name="Wegener G."/>
            <person name="Boetius A."/>
            <person name="Orphan V."/>
        </authorList>
    </citation>
    <scope>NUCLEOTIDE SEQUENCE</scope>
</reference>